<dbReference type="InterPro" id="IPR036249">
    <property type="entry name" value="Thioredoxin-like_sf"/>
</dbReference>
<dbReference type="SUPFAM" id="SSF52833">
    <property type="entry name" value="Thioredoxin-like"/>
    <property type="match status" value="1"/>
</dbReference>
<gene>
    <name evidence="2" type="ORF">J2Z35_002432</name>
</gene>
<dbReference type="PANTHER" id="PTHR13887">
    <property type="entry name" value="GLUTATHIONE S-TRANSFERASE KAPPA"/>
    <property type="match status" value="1"/>
</dbReference>
<dbReference type="PANTHER" id="PTHR13887:SF41">
    <property type="entry name" value="THIOREDOXIN SUPERFAMILY PROTEIN"/>
    <property type="match status" value="1"/>
</dbReference>
<feature type="domain" description="DSBA-like thioredoxin" evidence="1">
    <location>
        <begin position="3"/>
        <end position="202"/>
    </location>
</feature>
<keyword evidence="2" id="KW-0413">Isomerase</keyword>
<dbReference type="RefSeq" id="WP_209661652.1">
    <property type="nucleotide sequence ID" value="NZ_JAGGLI010000033.1"/>
</dbReference>
<evidence type="ECO:0000259" key="1">
    <source>
        <dbReference type="Pfam" id="PF01323"/>
    </source>
</evidence>
<evidence type="ECO:0000313" key="2">
    <source>
        <dbReference type="EMBL" id="MBP2028602.1"/>
    </source>
</evidence>
<reference evidence="2 3" key="1">
    <citation type="submission" date="2021-03" db="EMBL/GenBank/DDBJ databases">
        <title>Genomic Encyclopedia of Type Strains, Phase IV (KMG-IV): sequencing the most valuable type-strain genomes for metagenomic binning, comparative biology and taxonomic classification.</title>
        <authorList>
            <person name="Goeker M."/>
        </authorList>
    </citation>
    <scope>NUCLEOTIDE SEQUENCE [LARGE SCALE GENOMIC DNA]</scope>
    <source>
        <strain evidence="2 3">DSM 27512</strain>
    </source>
</reference>
<proteinExistence type="predicted"/>
<dbReference type="InterPro" id="IPR001853">
    <property type="entry name" value="DSBA-like_thioredoxin_dom"/>
</dbReference>
<dbReference type="EMBL" id="JAGGLI010000033">
    <property type="protein sequence ID" value="MBP2028602.1"/>
    <property type="molecule type" value="Genomic_DNA"/>
</dbReference>
<accession>A0ABS4KLD6</accession>
<dbReference type="CDD" id="cd03024">
    <property type="entry name" value="DsbA_FrnE"/>
    <property type="match status" value="1"/>
</dbReference>
<dbReference type="Gene3D" id="3.40.30.10">
    <property type="entry name" value="Glutaredoxin"/>
    <property type="match status" value="1"/>
</dbReference>
<organism evidence="2 3">
    <name type="scientific">Acetoanaerobium pronyense</name>
    <dbReference type="NCBI Taxonomy" id="1482736"/>
    <lineage>
        <taxon>Bacteria</taxon>
        <taxon>Bacillati</taxon>
        <taxon>Bacillota</taxon>
        <taxon>Clostridia</taxon>
        <taxon>Peptostreptococcales</taxon>
        <taxon>Filifactoraceae</taxon>
        <taxon>Acetoanaerobium</taxon>
    </lineage>
</organism>
<evidence type="ECO:0000313" key="3">
    <source>
        <dbReference type="Proteomes" id="UP001314903"/>
    </source>
</evidence>
<protein>
    <submittedName>
        <fullName evidence="2">DsbA family dithiol-disulfide isomerase</fullName>
    </submittedName>
</protein>
<comment type="caution">
    <text evidence="2">The sequence shown here is derived from an EMBL/GenBank/DDBJ whole genome shotgun (WGS) entry which is preliminary data.</text>
</comment>
<dbReference type="GO" id="GO:0016853">
    <property type="term" value="F:isomerase activity"/>
    <property type="evidence" value="ECO:0007669"/>
    <property type="project" value="UniProtKB-KW"/>
</dbReference>
<sequence>MKIEIWSDYVCPFCYIGKRNLEQALKQSGMTDEVEIIFKSFELDPDATKKYEGTIHELIANKYGMSVESATENNNRLILSAMEAGLIFNFDDLKPTNTFDAHRLSYYAKENSKLSEFNEAVMRSYFTEGLDISDSETLSNLAAEVGLDKEEAKRILTSSDYSQEVRESESDARSKGIDGVPYFIFDGKETLYGAQPVDKFIDVITSVKNNG</sequence>
<dbReference type="Proteomes" id="UP001314903">
    <property type="component" value="Unassembled WGS sequence"/>
</dbReference>
<dbReference type="Pfam" id="PF01323">
    <property type="entry name" value="DSBA"/>
    <property type="match status" value="1"/>
</dbReference>
<keyword evidence="3" id="KW-1185">Reference proteome</keyword>
<name>A0ABS4KLD6_9FIRM</name>